<proteinExistence type="predicted"/>
<dbReference type="InterPro" id="IPR038732">
    <property type="entry name" value="HpyO/CreE_NAD-binding"/>
</dbReference>
<dbReference type="PANTHER" id="PTHR40254:SF1">
    <property type="entry name" value="BLR0577 PROTEIN"/>
    <property type="match status" value="1"/>
</dbReference>
<dbReference type="EMBL" id="JAFCNB010000008">
    <property type="protein sequence ID" value="MBP2705508.1"/>
    <property type="molecule type" value="Genomic_DNA"/>
</dbReference>
<evidence type="ECO:0000259" key="1">
    <source>
        <dbReference type="Pfam" id="PF13454"/>
    </source>
</evidence>
<dbReference type="AlphaFoldDB" id="A0A941AKQ0"/>
<keyword evidence="3" id="KW-1185">Reference proteome</keyword>
<comment type="caution">
    <text evidence="2">The sequence shown here is derived from an EMBL/GenBank/DDBJ whole genome shotgun (WGS) entry which is preliminary data.</text>
</comment>
<accession>A0A941AKQ0</accession>
<name>A0A941AKQ0_9ACTN</name>
<dbReference type="Pfam" id="PF13454">
    <property type="entry name" value="NAD_binding_9"/>
    <property type="match status" value="1"/>
</dbReference>
<dbReference type="InterPro" id="IPR036188">
    <property type="entry name" value="FAD/NAD-bd_sf"/>
</dbReference>
<dbReference type="RefSeq" id="WP_210156789.1">
    <property type="nucleotide sequence ID" value="NZ_JAFCNB010000008.1"/>
</dbReference>
<dbReference type="PANTHER" id="PTHR40254">
    <property type="entry name" value="BLR0577 PROTEIN"/>
    <property type="match status" value="1"/>
</dbReference>
<gene>
    <name evidence="2" type="ORF">JOL79_16980</name>
</gene>
<dbReference type="Proteomes" id="UP000674234">
    <property type="component" value="Unassembled WGS sequence"/>
</dbReference>
<reference evidence="2" key="1">
    <citation type="submission" date="2021-02" db="EMBL/GenBank/DDBJ databases">
        <title>Draft genome sequence of Microbispora sp. RL4-1S isolated from rice leaves in Thailand.</title>
        <authorList>
            <person name="Muangham S."/>
            <person name="Duangmal K."/>
        </authorList>
    </citation>
    <scope>NUCLEOTIDE SEQUENCE</scope>
    <source>
        <strain evidence="2">RL4-1S</strain>
    </source>
</reference>
<protein>
    <submittedName>
        <fullName evidence="2">FAD/NAD(P)-binding protein</fullName>
    </submittedName>
</protein>
<organism evidence="2 3">
    <name type="scientific">Microbispora oryzae</name>
    <dbReference type="NCBI Taxonomy" id="2806554"/>
    <lineage>
        <taxon>Bacteria</taxon>
        <taxon>Bacillati</taxon>
        <taxon>Actinomycetota</taxon>
        <taxon>Actinomycetes</taxon>
        <taxon>Streptosporangiales</taxon>
        <taxon>Streptosporangiaceae</taxon>
        <taxon>Microbispora</taxon>
    </lineage>
</organism>
<feature type="domain" description="FAD-dependent urate hydroxylase HpyO/Asp monooxygenase CreE-like FAD/NAD(P)-binding" evidence="1">
    <location>
        <begin position="15"/>
        <end position="178"/>
    </location>
</feature>
<evidence type="ECO:0000313" key="2">
    <source>
        <dbReference type="EMBL" id="MBP2705508.1"/>
    </source>
</evidence>
<dbReference type="SUPFAM" id="SSF51905">
    <property type="entry name" value="FAD/NAD(P)-binding domain"/>
    <property type="match status" value="1"/>
</dbReference>
<dbReference type="InterPro" id="IPR052189">
    <property type="entry name" value="L-asp_N-monooxygenase_NS-form"/>
</dbReference>
<sequence>MDSPERAGGSPRRIAIVGSGPRGMGVLERLAARLAENPPVGPVDIHLIDSHEVGCGRVWRSDQPDWFLMNTVSGEVTMFSGPPDDGPVRPGAGPSLAEWWATQDPACPGPNGYAPRALHGRYMRFLLDVVERTLPPGARLHRVTDLVEDLERTTDGYRLALARGGHLTVDRVVLTIGHGLPDLTGREQALAAFARERPHLRYIRGDSASEMPLDEIPAGSTVGVIGIGLSFYDVMFALTLGRNGKFLEIEPNRTVYQPSGEEPVLVAGSRSGVPLPARGRNQKSSTYSYEPTLFRPELVRRRTAHQGREPLDFGTEVQPWVIAEMELVYYATTLRTGAGEAVSAAFTAEVAARAERGVPDVRAIAAEFGAGDVTPFDLEALSRPFDRATFSSPEEFHAALIREMHHDLDRAERGNYDDPLKAALDVMRDTRWVIRELVDFGGLHPRSHRTDFLEWFSPRSSFLAAGPPRIRVRHALALIECGLLRVTGPNARFVCDEESGMFAVSSPNVAGSRTELDVVIDARVPNPNMPRDPSRLVRRLHGRGVWTEFVNGEGPDAFATGGVAITRSPFHPIGRDGVPDTGVYVLGIPAEHTRWFTLVGSGRPGPWNEFIRDADAIAAHALTP</sequence>
<evidence type="ECO:0000313" key="3">
    <source>
        <dbReference type="Proteomes" id="UP000674234"/>
    </source>
</evidence>